<dbReference type="InterPro" id="IPR036890">
    <property type="entry name" value="HATPase_C_sf"/>
</dbReference>
<keyword evidence="8 15" id="KW-0418">Kinase</keyword>
<evidence type="ECO:0000256" key="6">
    <source>
        <dbReference type="ARBA" id="ARBA00022692"/>
    </source>
</evidence>
<evidence type="ECO:0000256" key="12">
    <source>
        <dbReference type="ARBA" id="ARBA00023136"/>
    </source>
</evidence>
<dbReference type="GO" id="GO:0005886">
    <property type="term" value="C:plasma membrane"/>
    <property type="evidence" value="ECO:0007669"/>
    <property type="project" value="TreeGrafter"/>
</dbReference>
<dbReference type="Gene3D" id="1.10.287.130">
    <property type="match status" value="1"/>
</dbReference>
<dbReference type="PROSITE" id="PS50109">
    <property type="entry name" value="HIS_KIN"/>
    <property type="match status" value="1"/>
</dbReference>
<keyword evidence="12 13" id="KW-0472">Membrane</keyword>
<comment type="catalytic activity">
    <reaction evidence="1">
        <text>ATP + protein L-histidine = ADP + protein N-phospho-L-histidine.</text>
        <dbReference type="EC" id="2.7.13.3"/>
    </reaction>
</comment>
<accession>A0A4P8J3I8</accession>
<dbReference type="SUPFAM" id="SSF55874">
    <property type="entry name" value="ATPase domain of HSP90 chaperone/DNA topoisomerase II/histidine kinase"/>
    <property type="match status" value="1"/>
</dbReference>
<dbReference type="GO" id="GO:0005524">
    <property type="term" value="F:ATP binding"/>
    <property type="evidence" value="ECO:0007669"/>
    <property type="project" value="UniProtKB-KW"/>
</dbReference>
<sequence length="474" mass="51133">MMTASIRRRLVFLILASIALVWTVALVSSYRHATQELEEWEDARLAEFAQFLVVLNPADLTTLAKRHIDARDEFDITHANAKDDQDALPRDILMQVRDADGRILASSPELASLQGWDAQTPASPGIRSMTLGGKPWHTFTLHDTASGRTVRVLEPANTRSDLATGAARRISAPIAFALPVLAILVWFSIGHSLAPLKMLSKAIRTRDVSKLEPIEMGPTPAEVRPLVDALNQLLSRLALSIKRERAFTSDAAHELKTPLAAIKVQAQVALGAEDAASQQLAMQRVVQGVDRSARLAEQLLLLARLDEHDRLPTAPVRLETLARNAIAAKVPGARRKDMHVALIDSEPCEVVAEPLLIGILLDNLIDNAIKYGDTGGRVEVAIRRENQAVLLTVRDDGPGVSAEDRARLTDRFFRGKGMQASGSGLGLSIVARIVEYFGAQLTFDTGIGGAGLSAEIAFPGAAVAPARVTSAAET</sequence>
<organism evidence="15 16">
    <name type="scientific">Trinickia violacea</name>
    <dbReference type="NCBI Taxonomy" id="2571746"/>
    <lineage>
        <taxon>Bacteria</taxon>
        <taxon>Pseudomonadati</taxon>
        <taxon>Pseudomonadota</taxon>
        <taxon>Betaproteobacteria</taxon>
        <taxon>Burkholderiales</taxon>
        <taxon>Burkholderiaceae</taxon>
        <taxon>Trinickia</taxon>
    </lineage>
</organism>
<dbReference type="SMART" id="SM00387">
    <property type="entry name" value="HATPase_c"/>
    <property type="match status" value="1"/>
</dbReference>
<keyword evidence="11" id="KW-0902">Two-component regulatory system</keyword>
<reference evidence="15 16" key="1">
    <citation type="submission" date="2019-05" db="EMBL/GenBank/DDBJ databases">
        <title>Burkholderia sp. DHOD12, isolated from subtropical forest soil.</title>
        <authorList>
            <person name="Gao Z.-H."/>
            <person name="Qiu L.-H."/>
        </authorList>
    </citation>
    <scope>NUCLEOTIDE SEQUENCE [LARGE SCALE GENOMIC DNA]</scope>
    <source>
        <strain evidence="15 16">DHOD12</strain>
    </source>
</reference>
<dbReference type="InterPro" id="IPR013727">
    <property type="entry name" value="2CSK_N"/>
</dbReference>
<evidence type="ECO:0000256" key="4">
    <source>
        <dbReference type="ARBA" id="ARBA00022553"/>
    </source>
</evidence>
<dbReference type="Gene3D" id="1.20.5.1040">
    <property type="entry name" value="Sensor protein qsec"/>
    <property type="match status" value="1"/>
</dbReference>
<dbReference type="InterPro" id="IPR003594">
    <property type="entry name" value="HATPase_dom"/>
</dbReference>
<dbReference type="InterPro" id="IPR003661">
    <property type="entry name" value="HisK_dim/P_dom"/>
</dbReference>
<dbReference type="EC" id="2.7.13.3" evidence="3"/>
<dbReference type="Proteomes" id="UP000298656">
    <property type="component" value="Chromosome 2"/>
</dbReference>
<dbReference type="SMART" id="SM00388">
    <property type="entry name" value="HisKA"/>
    <property type="match status" value="1"/>
</dbReference>
<evidence type="ECO:0000256" key="11">
    <source>
        <dbReference type="ARBA" id="ARBA00023012"/>
    </source>
</evidence>
<evidence type="ECO:0000259" key="14">
    <source>
        <dbReference type="PROSITE" id="PS50109"/>
    </source>
</evidence>
<proteinExistence type="predicted"/>
<dbReference type="Gene3D" id="3.30.565.10">
    <property type="entry name" value="Histidine kinase-like ATPase, C-terminal domain"/>
    <property type="match status" value="1"/>
</dbReference>
<evidence type="ECO:0000313" key="16">
    <source>
        <dbReference type="Proteomes" id="UP000298656"/>
    </source>
</evidence>
<evidence type="ECO:0000256" key="2">
    <source>
        <dbReference type="ARBA" id="ARBA00004141"/>
    </source>
</evidence>
<dbReference type="PRINTS" id="PR00344">
    <property type="entry name" value="BCTRLSENSOR"/>
</dbReference>
<dbReference type="Pfam" id="PF00512">
    <property type="entry name" value="HisKA"/>
    <property type="match status" value="1"/>
</dbReference>
<dbReference type="InterPro" id="IPR005467">
    <property type="entry name" value="His_kinase_dom"/>
</dbReference>
<protein>
    <recommendedName>
        <fullName evidence="3">histidine kinase</fullName>
        <ecNumber evidence="3">2.7.13.3</ecNumber>
    </recommendedName>
</protein>
<dbReference type="Pfam" id="PF02518">
    <property type="entry name" value="HATPase_c"/>
    <property type="match status" value="1"/>
</dbReference>
<dbReference type="InterPro" id="IPR036097">
    <property type="entry name" value="HisK_dim/P_sf"/>
</dbReference>
<dbReference type="KEGG" id="tvl:FAZ95_25795"/>
<dbReference type="AlphaFoldDB" id="A0A4P8J3I8"/>
<feature type="transmembrane region" description="Helical" evidence="13">
    <location>
        <begin position="174"/>
        <end position="196"/>
    </location>
</feature>
<dbReference type="OrthoDB" id="8554694at2"/>
<dbReference type="InterPro" id="IPR004358">
    <property type="entry name" value="Sig_transdc_His_kin-like_C"/>
</dbReference>
<dbReference type="CDD" id="cd00075">
    <property type="entry name" value="HATPase"/>
    <property type="match status" value="1"/>
</dbReference>
<keyword evidence="6 13" id="KW-0812">Transmembrane</keyword>
<dbReference type="CDD" id="cd00082">
    <property type="entry name" value="HisKA"/>
    <property type="match status" value="1"/>
</dbReference>
<dbReference type="SUPFAM" id="SSF47384">
    <property type="entry name" value="Homodimeric domain of signal transducing histidine kinase"/>
    <property type="match status" value="1"/>
</dbReference>
<evidence type="ECO:0000256" key="3">
    <source>
        <dbReference type="ARBA" id="ARBA00012438"/>
    </source>
</evidence>
<evidence type="ECO:0000256" key="8">
    <source>
        <dbReference type="ARBA" id="ARBA00022777"/>
    </source>
</evidence>
<keyword evidence="10 13" id="KW-1133">Transmembrane helix</keyword>
<evidence type="ECO:0000256" key="7">
    <source>
        <dbReference type="ARBA" id="ARBA00022741"/>
    </source>
</evidence>
<dbReference type="InterPro" id="IPR050428">
    <property type="entry name" value="TCS_sensor_his_kinase"/>
</dbReference>
<name>A0A4P8J3I8_9BURK</name>
<dbReference type="GO" id="GO:0000155">
    <property type="term" value="F:phosphorelay sensor kinase activity"/>
    <property type="evidence" value="ECO:0007669"/>
    <property type="project" value="InterPro"/>
</dbReference>
<dbReference type="Pfam" id="PF08521">
    <property type="entry name" value="2CSK_N"/>
    <property type="match status" value="1"/>
</dbReference>
<keyword evidence="4" id="KW-0597">Phosphoprotein</keyword>
<evidence type="ECO:0000256" key="10">
    <source>
        <dbReference type="ARBA" id="ARBA00022989"/>
    </source>
</evidence>
<keyword evidence="9" id="KW-0067">ATP-binding</keyword>
<comment type="subcellular location">
    <subcellularLocation>
        <location evidence="2">Membrane</location>
        <topology evidence="2">Multi-pass membrane protein</topology>
    </subcellularLocation>
</comment>
<evidence type="ECO:0000256" key="1">
    <source>
        <dbReference type="ARBA" id="ARBA00000085"/>
    </source>
</evidence>
<gene>
    <name evidence="15" type="ORF">FAZ95_25795</name>
</gene>
<keyword evidence="16" id="KW-1185">Reference proteome</keyword>
<evidence type="ECO:0000313" key="15">
    <source>
        <dbReference type="EMBL" id="QCP54833.1"/>
    </source>
</evidence>
<keyword evidence="5" id="KW-0808">Transferase</keyword>
<dbReference type="PANTHER" id="PTHR45436">
    <property type="entry name" value="SENSOR HISTIDINE KINASE YKOH"/>
    <property type="match status" value="1"/>
</dbReference>
<keyword evidence="7" id="KW-0547">Nucleotide-binding</keyword>
<evidence type="ECO:0000256" key="5">
    <source>
        <dbReference type="ARBA" id="ARBA00022679"/>
    </source>
</evidence>
<dbReference type="EMBL" id="CP040078">
    <property type="protein sequence ID" value="QCP54833.1"/>
    <property type="molecule type" value="Genomic_DNA"/>
</dbReference>
<feature type="domain" description="Histidine kinase" evidence="14">
    <location>
        <begin position="250"/>
        <end position="462"/>
    </location>
</feature>
<dbReference type="PANTHER" id="PTHR45436:SF14">
    <property type="entry name" value="SENSOR PROTEIN QSEC"/>
    <property type="match status" value="1"/>
</dbReference>
<evidence type="ECO:0000256" key="13">
    <source>
        <dbReference type="SAM" id="Phobius"/>
    </source>
</evidence>
<evidence type="ECO:0000256" key="9">
    <source>
        <dbReference type="ARBA" id="ARBA00022840"/>
    </source>
</evidence>